<accession>A0A812N7N1</accession>
<sequence length="203" mass="22469">MASSSCSSSSFCSRATLPEADLSRSVAIAAVGIEVFHCFNALWVKNRWDNWELHSEIDSCILHTLAGANIARYFRRFSWFDFALFAVLRCAVEHLSEDHGGLIEVKAITERQREGNLGDCLRLGLVYGFWYAGSICVLGRSKLLHPVFLALLLVGYPLTLVQSYHYLLNKSSTSFWLAHAANLISTNPPVVAAGMRFLGLLAA</sequence>
<gene>
    <name evidence="1" type="ORF">SNEC2469_LOCUS7175</name>
</gene>
<evidence type="ECO:0000313" key="1">
    <source>
        <dbReference type="EMBL" id="CAE7292784.1"/>
    </source>
</evidence>
<keyword evidence="2" id="KW-1185">Reference proteome</keyword>
<dbReference type="AlphaFoldDB" id="A0A812N7N1"/>
<organism evidence="1 2">
    <name type="scientific">Symbiodinium necroappetens</name>
    <dbReference type="NCBI Taxonomy" id="1628268"/>
    <lineage>
        <taxon>Eukaryota</taxon>
        <taxon>Sar</taxon>
        <taxon>Alveolata</taxon>
        <taxon>Dinophyceae</taxon>
        <taxon>Suessiales</taxon>
        <taxon>Symbiodiniaceae</taxon>
        <taxon>Symbiodinium</taxon>
    </lineage>
</organism>
<name>A0A812N7N1_9DINO</name>
<dbReference type="Proteomes" id="UP000601435">
    <property type="component" value="Unassembled WGS sequence"/>
</dbReference>
<dbReference type="EMBL" id="CAJNJA010012264">
    <property type="protein sequence ID" value="CAE7292784.1"/>
    <property type="molecule type" value="Genomic_DNA"/>
</dbReference>
<proteinExistence type="predicted"/>
<reference evidence="1" key="1">
    <citation type="submission" date="2021-02" db="EMBL/GenBank/DDBJ databases">
        <authorList>
            <person name="Dougan E. K."/>
            <person name="Rhodes N."/>
            <person name="Thang M."/>
            <person name="Chan C."/>
        </authorList>
    </citation>
    <scope>NUCLEOTIDE SEQUENCE</scope>
</reference>
<protein>
    <submittedName>
        <fullName evidence="1">Uncharacterized protein</fullName>
    </submittedName>
</protein>
<dbReference type="OrthoDB" id="411093at2759"/>
<evidence type="ECO:0000313" key="2">
    <source>
        <dbReference type="Proteomes" id="UP000601435"/>
    </source>
</evidence>
<comment type="caution">
    <text evidence="1">The sequence shown here is derived from an EMBL/GenBank/DDBJ whole genome shotgun (WGS) entry which is preliminary data.</text>
</comment>